<reference evidence="3" key="1">
    <citation type="submission" date="2016-06" db="EMBL/GenBank/DDBJ databases">
        <authorList>
            <person name="Varghese N."/>
            <person name="Submissions Spin"/>
        </authorList>
    </citation>
    <scope>NUCLEOTIDE SEQUENCE [LARGE SCALE GENOMIC DNA]</scope>
    <source>
        <strain evidence="3">DSM 44875</strain>
    </source>
</reference>
<feature type="transmembrane region" description="Helical" evidence="1">
    <location>
        <begin position="55"/>
        <end position="73"/>
    </location>
</feature>
<name>A0A1C4U5I7_9ACTN</name>
<proteinExistence type="predicted"/>
<feature type="transmembrane region" description="Helical" evidence="1">
    <location>
        <begin position="12"/>
        <end position="35"/>
    </location>
</feature>
<evidence type="ECO:0000256" key="1">
    <source>
        <dbReference type="SAM" id="Phobius"/>
    </source>
</evidence>
<protein>
    <submittedName>
        <fullName evidence="2">Uncharacterized protein</fullName>
    </submittedName>
</protein>
<evidence type="ECO:0000313" key="3">
    <source>
        <dbReference type="Proteomes" id="UP000198243"/>
    </source>
</evidence>
<accession>A0A1C4U5I7</accession>
<dbReference type="AlphaFoldDB" id="A0A1C4U5I7"/>
<keyword evidence="3" id="KW-1185">Reference proteome</keyword>
<dbReference type="EMBL" id="LT607412">
    <property type="protein sequence ID" value="SCE66922.1"/>
    <property type="molecule type" value="Genomic_DNA"/>
</dbReference>
<gene>
    <name evidence="2" type="ORF">GA0070607_0176</name>
</gene>
<keyword evidence="1" id="KW-0472">Membrane</keyword>
<sequence length="91" mass="9126">MQSNGTRTSARLLGVGLVLLAAAVAAVVVLGPLVFGVLRYRTSATSMNQIIGGDAAALIVVAPVTVAVGVLAIRRHPAAPVLALAPSIFVL</sequence>
<organism evidence="2 3">
    <name type="scientific">Micromonospora coriariae</name>
    <dbReference type="NCBI Taxonomy" id="285665"/>
    <lineage>
        <taxon>Bacteria</taxon>
        <taxon>Bacillati</taxon>
        <taxon>Actinomycetota</taxon>
        <taxon>Actinomycetes</taxon>
        <taxon>Micromonosporales</taxon>
        <taxon>Micromonosporaceae</taxon>
        <taxon>Micromonospora</taxon>
    </lineage>
</organism>
<evidence type="ECO:0000313" key="2">
    <source>
        <dbReference type="EMBL" id="SCE66922.1"/>
    </source>
</evidence>
<dbReference type="Proteomes" id="UP000198243">
    <property type="component" value="Chromosome I"/>
</dbReference>
<dbReference type="RefSeq" id="WP_089016454.1">
    <property type="nucleotide sequence ID" value="NZ_LT607412.1"/>
</dbReference>
<keyword evidence="1" id="KW-1133">Transmembrane helix</keyword>
<keyword evidence="1" id="KW-0812">Transmembrane</keyword>